<keyword evidence="1" id="KW-0378">Hydrolase</keyword>
<name>A0ACD5BPB9_9PSEU</name>
<dbReference type="EMBL" id="CP150484">
    <property type="protein sequence ID" value="WYW21267.1"/>
    <property type="molecule type" value="Genomic_DNA"/>
</dbReference>
<evidence type="ECO:0000313" key="1">
    <source>
        <dbReference type="EMBL" id="WYW21267.1"/>
    </source>
</evidence>
<sequence>MPYLAELSDLVRLHARVQGLPGAVCREILERIDHTDGDGPGSWCWEWALAADRMAETGRHLESCKLNNLARFPYPSNPAQERAAHRCVAEFDQWRSSRGGIDRLELELSGHRVPVWATGLDPDAPRPLLLLIGGIVSVKEQWAPSLPTARKLGMAAVAAEMPGVGENPLTYDHDSWQMLSGLLDRINEIAPVREVYAVAMSFSGHLALRCAAHDPRLSGLVTVGPPVSAFFQDRTWWAGVPETTKRTLAHLLGVPEGDVPERLGTFALRPDELTRVTAPVHSVVSLRDEIIPSADTRFLERHLAKFKSIRFDDVHGSPGHVLRTRLWIAHSLLRFRTARYTASLFKGFNG</sequence>
<reference evidence="1" key="1">
    <citation type="submission" date="2023-10" db="EMBL/GenBank/DDBJ databases">
        <title>Whole genome sequencing of actinobacterial strain Amycolatopsis sp. (BCA-696) identifies the underlying plant growth-promoting genes.</title>
        <authorList>
            <person name="Gandham P."/>
            <person name="Vadla N."/>
            <person name="Saji A."/>
            <person name="Srinivas V."/>
            <person name="Ruperao P."/>
            <person name="Selvanayagam S."/>
            <person name="Saxena R.K."/>
            <person name="Rathore A."/>
            <person name="Gopalakrishnan S."/>
            <person name="Thakur V."/>
        </authorList>
    </citation>
    <scope>NUCLEOTIDE SEQUENCE</scope>
    <source>
        <strain evidence="1">BCA-696</strain>
    </source>
</reference>
<accession>A0ACD5BPB9</accession>
<gene>
    <name evidence="1" type="ORF">LCL61_37550</name>
</gene>
<keyword evidence="2" id="KW-1185">Reference proteome</keyword>
<organism evidence="1 2">
    <name type="scientific">Amycolatopsis coloradensis</name>
    <dbReference type="NCBI Taxonomy" id="76021"/>
    <lineage>
        <taxon>Bacteria</taxon>
        <taxon>Bacillati</taxon>
        <taxon>Actinomycetota</taxon>
        <taxon>Actinomycetes</taxon>
        <taxon>Pseudonocardiales</taxon>
        <taxon>Pseudonocardiaceae</taxon>
        <taxon>Amycolatopsis</taxon>
    </lineage>
</organism>
<dbReference type="Proteomes" id="UP001456344">
    <property type="component" value="Chromosome"/>
</dbReference>
<evidence type="ECO:0000313" key="2">
    <source>
        <dbReference type="Proteomes" id="UP001456344"/>
    </source>
</evidence>
<proteinExistence type="predicted"/>
<protein>
    <submittedName>
        <fullName evidence="1">Alpha/beta fold hydrolase</fullName>
    </submittedName>
</protein>